<dbReference type="GO" id="GO:0003700">
    <property type="term" value="F:DNA-binding transcription factor activity"/>
    <property type="evidence" value="ECO:0007669"/>
    <property type="project" value="InterPro"/>
</dbReference>
<sequence length="111" mass="12513">MVAEAVDTLVRRNVPATVNVVAEEIGMDQSGASRLVNDAIVKGVLEPVEVPSDRRRREVTVSSEGYMLLRQARAWQESIFDELTSGWDERRRADFEAAMTDLIERSYAIDE</sequence>
<name>A0A9D1RPA3_9CORY</name>
<accession>A0A9D1RPA3</accession>
<reference evidence="2" key="1">
    <citation type="journal article" date="2021" name="PeerJ">
        <title>Extensive microbial diversity within the chicken gut microbiome revealed by metagenomics and culture.</title>
        <authorList>
            <person name="Gilroy R."/>
            <person name="Ravi A."/>
            <person name="Getino M."/>
            <person name="Pursley I."/>
            <person name="Horton D.L."/>
            <person name="Alikhan N.F."/>
            <person name="Baker D."/>
            <person name="Gharbi K."/>
            <person name="Hall N."/>
            <person name="Watson M."/>
            <person name="Adriaenssens E.M."/>
            <person name="Foster-Nyarko E."/>
            <person name="Jarju S."/>
            <person name="Secka A."/>
            <person name="Antonio M."/>
            <person name="Oren A."/>
            <person name="Chaudhuri R.R."/>
            <person name="La Ragione R."/>
            <person name="Hildebrand F."/>
            <person name="Pallen M.J."/>
        </authorList>
    </citation>
    <scope>NUCLEOTIDE SEQUENCE</scope>
    <source>
        <strain evidence="2">CHK32-1732</strain>
    </source>
</reference>
<reference evidence="2" key="2">
    <citation type="submission" date="2021-04" db="EMBL/GenBank/DDBJ databases">
        <authorList>
            <person name="Gilroy R."/>
        </authorList>
    </citation>
    <scope>NUCLEOTIDE SEQUENCE</scope>
    <source>
        <strain evidence="2">CHK32-1732</strain>
    </source>
</reference>
<protein>
    <submittedName>
        <fullName evidence="2">MarR family winged helix-turn-helix transcriptional regulator</fullName>
    </submittedName>
</protein>
<evidence type="ECO:0000313" key="2">
    <source>
        <dbReference type="EMBL" id="HIW90191.1"/>
    </source>
</evidence>
<dbReference type="InterPro" id="IPR036390">
    <property type="entry name" value="WH_DNA-bd_sf"/>
</dbReference>
<feature type="domain" description="HTH marR-type" evidence="1">
    <location>
        <begin position="12"/>
        <end position="56"/>
    </location>
</feature>
<dbReference type="InterPro" id="IPR036388">
    <property type="entry name" value="WH-like_DNA-bd_sf"/>
</dbReference>
<dbReference type="Gene3D" id="1.10.10.10">
    <property type="entry name" value="Winged helix-like DNA-binding domain superfamily/Winged helix DNA-binding domain"/>
    <property type="match status" value="1"/>
</dbReference>
<gene>
    <name evidence="2" type="ORF">H9870_00765</name>
</gene>
<dbReference type="EMBL" id="DXGC01000007">
    <property type="protein sequence ID" value="HIW90191.1"/>
    <property type="molecule type" value="Genomic_DNA"/>
</dbReference>
<organism evidence="2 3">
    <name type="scientific">Candidatus Corynebacterium avicola</name>
    <dbReference type="NCBI Taxonomy" id="2838527"/>
    <lineage>
        <taxon>Bacteria</taxon>
        <taxon>Bacillati</taxon>
        <taxon>Actinomycetota</taxon>
        <taxon>Actinomycetes</taxon>
        <taxon>Mycobacteriales</taxon>
        <taxon>Corynebacteriaceae</taxon>
        <taxon>Corynebacterium</taxon>
    </lineage>
</organism>
<dbReference type="InterPro" id="IPR000835">
    <property type="entry name" value="HTH_MarR-typ"/>
</dbReference>
<dbReference type="AlphaFoldDB" id="A0A9D1RPA3"/>
<dbReference type="Proteomes" id="UP000824190">
    <property type="component" value="Unassembled WGS sequence"/>
</dbReference>
<proteinExistence type="predicted"/>
<evidence type="ECO:0000259" key="1">
    <source>
        <dbReference type="Pfam" id="PF12802"/>
    </source>
</evidence>
<evidence type="ECO:0000313" key="3">
    <source>
        <dbReference type="Proteomes" id="UP000824190"/>
    </source>
</evidence>
<comment type="caution">
    <text evidence="2">The sequence shown here is derived from an EMBL/GenBank/DDBJ whole genome shotgun (WGS) entry which is preliminary data.</text>
</comment>
<dbReference type="SUPFAM" id="SSF46785">
    <property type="entry name" value="Winged helix' DNA-binding domain"/>
    <property type="match status" value="1"/>
</dbReference>
<dbReference type="Pfam" id="PF12802">
    <property type="entry name" value="MarR_2"/>
    <property type="match status" value="1"/>
</dbReference>